<sequence>MSQPKRADLIAANLRAAPAPAQPAQGANVVPVDDFARQVMDDLFDRIRGICSGWRSAWSTPVVMGKAKEEWLAEFARAGVNSQELVDNGVRALRQSKREFVPAPALFVDWCFGADQLGLPSLEEAYREALAKTHPAAAATATWSHAAVYHAAARAGFSNLQQLSRDDGMKLLESKYSQIRREIAKGNSLPPVPTAALPQPSKAADPEVGNSALQAIRARLKGARNA</sequence>
<dbReference type="Pfam" id="PF06992">
    <property type="entry name" value="Phage_lambda_P"/>
    <property type="match status" value="1"/>
</dbReference>
<evidence type="ECO:0000313" key="3">
    <source>
        <dbReference type="Proteomes" id="UP000183385"/>
    </source>
</evidence>
<reference evidence="2 3" key="1">
    <citation type="submission" date="2016-10" db="EMBL/GenBank/DDBJ databases">
        <authorList>
            <person name="Varghese N."/>
            <person name="Submissions S."/>
        </authorList>
    </citation>
    <scope>NUCLEOTIDE SEQUENCE [LARGE SCALE GENOMIC DNA]</scope>
    <source>
        <strain evidence="2 3">LMG 18378</strain>
    </source>
</reference>
<name>A0AAQ1HMM4_9PSED</name>
<accession>A0AAQ1HMM4</accession>
<feature type="region of interest" description="Disordered" evidence="1">
    <location>
        <begin position="185"/>
        <end position="209"/>
    </location>
</feature>
<keyword evidence="3" id="KW-1185">Reference proteome</keyword>
<protein>
    <submittedName>
        <fullName evidence="2">Phage replication protein P</fullName>
    </submittedName>
</protein>
<dbReference type="RefSeq" id="WP_074980426.1">
    <property type="nucleotide sequence ID" value="NZ_FOLS01000011.1"/>
</dbReference>
<organism evidence="2 3">
    <name type="scientific">Pseudomonas citronellolis</name>
    <dbReference type="NCBI Taxonomy" id="53408"/>
    <lineage>
        <taxon>Bacteria</taxon>
        <taxon>Pseudomonadati</taxon>
        <taxon>Pseudomonadota</taxon>
        <taxon>Gammaproteobacteria</taxon>
        <taxon>Pseudomonadales</taxon>
        <taxon>Pseudomonadaceae</taxon>
        <taxon>Pseudomonas</taxon>
    </lineage>
</organism>
<dbReference type="EMBL" id="FOLS01000011">
    <property type="protein sequence ID" value="SFC84245.1"/>
    <property type="molecule type" value="Genomic_DNA"/>
</dbReference>
<gene>
    <name evidence="2" type="ORF">SAMN05216577_11187</name>
</gene>
<dbReference type="InterPro" id="IPR009731">
    <property type="entry name" value="P-like"/>
</dbReference>
<evidence type="ECO:0000256" key="1">
    <source>
        <dbReference type="SAM" id="MobiDB-lite"/>
    </source>
</evidence>
<dbReference type="Proteomes" id="UP000183385">
    <property type="component" value="Unassembled WGS sequence"/>
</dbReference>
<comment type="caution">
    <text evidence="2">The sequence shown here is derived from an EMBL/GenBank/DDBJ whole genome shotgun (WGS) entry which is preliminary data.</text>
</comment>
<proteinExistence type="predicted"/>
<dbReference type="AlphaFoldDB" id="A0AAQ1HMM4"/>
<evidence type="ECO:0000313" key="2">
    <source>
        <dbReference type="EMBL" id="SFC84245.1"/>
    </source>
</evidence>
<dbReference type="GO" id="GO:0006270">
    <property type="term" value="P:DNA replication initiation"/>
    <property type="evidence" value="ECO:0007669"/>
    <property type="project" value="InterPro"/>
</dbReference>